<dbReference type="AlphaFoldDB" id="A0AB94IL33"/>
<comment type="caution">
    <text evidence="8">The sequence shown here is derived from an EMBL/GenBank/DDBJ whole genome shotgun (WGS) entry which is preliminary data.</text>
</comment>
<evidence type="ECO:0000259" key="5">
    <source>
        <dbReference type="Pfam" id="PF00460"/>
    </source>
</evidence>
<dbReference type="SUPFAM" id="SSF117143">
    <property type="entry name" value="Flagellar hook protein flgE"/>
    <property type="match status" value="1"/>
</dbReference>
<dbReference type="Pfam" id="PF22692">
    <property type="entry name" value="LlgE_F_G_D1"/>
    <property type="match status" value="1"/>
</dbReference>
<keyword evidence="8" id="KW-0282">Flagellum</keyword>
<dbReference type="Pfam" id="PF06429">
    <property type="entry name" value="Flg_bbr_C"/>
    <property type="match status" value="1"/>
</dbReference>
<keyword evidence="9" id="KW-1185">Reference proteome</keyword>
<sequence>MLNSLYSGVSGMKGSQTKLDVIGNNIANVNTVGFKKGRVVFQDIINRNIGGAVAPTNVSGGVNPMQVGLGTRIASIDTVHTPGSPMSTYVGTDLAIDGEAFFVVSPENGGPNYLTKAGNFTRDANGYIVNSNGFFVMGVVQDEDGNPVTKAIKIVEDETINQDGTGASGTDSDEKHMKFTSYSIDPNGYIIVVREDGKSGKLAMNDEGKYYMNDSDDKLNENISIGTAVVANPGGLTKVGNTMFAVTGNSGEADLNRIEDNKGGTVISGVLEMSNVDLTEEFTEMIIAQRGFQANARTITTSDSILEEIVNLKR</sequence>
<dbReference type="InterPro" id="IPR053967">
    <property type="entry name" value="LlgE_F_G-like_D1"/>
</dbReference>
<dbReference type="GO" id="GO:0009424">
    <property type="term" value="C:bacterial-type flagellum hook"/>
    <property type="evidence" value="ECO:0007669"/>
    <property type="project" value="TreeGrafter"/>
</dbReference>
<protein>
    <recommendedName>
        <fullName evidence="4">Flagellar hook protein FlgE</fullName>
    </recommendedName>
</protein>
<name>A0AB94IL33_9BACI</name>
<dbReference type="GO" id="GO:0005829">
    <property type="term" value="C:cytosol"/>
    <property type="evidence" value="ECO:0007669"/>
    <property type="project" value="TreeGrafter"/>
</dbReference>
<dbReference type="PROSITE" id="PS00588">
    <property type="entry name" value="FLAGELLA_BB_ROD"/>
    <property type="match status" value="1"/>
</dbReference>
<proteinExistence type="inferred from homology"/>
<keyword evidence="8" id="KW-0969">Cilium</keyword>
<dbReference type="GO" id="GO:0071978">
    <property type="term" value="P:bacterial-type flagellum-dependent swarming motility"/>
    <property type="evidence" value="ECO:0007669"/>
    <property type="project" value="TreeGrafter"/>
</dbReference>
<dbReference type="InterPro" id="IPR020013">
    <property type="entry name" value="Flagellar_FlgE/F/G"/>
</dbReference>
<evidence type="ECO:0000313" key="8">
    <source>
        <dbReference type="EMBL" id="ETI67707.1"/>
    </source>
</evidence>
<evidence type="ECO:0000259" key="7">
    <source>
        <dbReference type="Pfam" id="PF22692"/>
    </source>
</evidence>
<dbReference type="InterPro" id="IPR010930">
    <property type="entry name" value="Flg_bb/hook_C_dom"/>
</dbReference>
<feature type="domain" description="Flagellar basal body rod protein N-terminal" evidence="5">
    <location>
        <begin position="5"/>
        <end position="35"/>
    </location>
</feature>
<comment type="function">
    <text evidence="4">A flexible structure which links the flagellar filament to the drive apparatus in the basal body.</text>
</comment>
<accession>A0AB94IL33</accession>
<dbReference type="NCBIfam" id="TIGR03506">
    <property type="entry name" value="FlgEFG_subfam"/>
    <property type="match status" value="2"/>
</dbReference>
<evidence type="ECO:0000313" key="9">
    <source>
        <dbReference type="Proteomes" id="UP000018877"/>
    </source>
</evidence>
<comment type="similarity">
    <text evidence="2 4">Belongs to the flagella basal body rod proteins family.</text>
</comment>
<gene>
    <name evidence="8" type="ORF">BAVI_16107</name>
</gene>
<evidence type="ECO:0000256" key="2">
    <source>
        <dbReference type="ARBA" id="ARBA00009677"/>
    </source>
</evidence>
<evidence type="ECO:0000259" key="6">
    <source>
        <dbReference type="Pfam" id="PF06429"/>
    </source>
</evidence>
<keyword evidence="3 4" id="KW-0975">Bacterial flagellum</keyword>
<dbReference type="InterPro" id="IPR019776">
    <property type="entry name" value="Flagellar_basal_body_rod_CS"/>
</dbReference>
<dbReference type="PANTHER" id="PTHR30435:SF1">
    <property type="entry name" value="FLAGELLAR HOOK PROTEIN FLGE"/>
    <property type="match status" value="1"/>
</dbReference>
<dbReference type="InterPro" id="IPR037925">
    <property type="entry name" value="FlgE/F/G-like"/>
</dbReference>
<reference evidence="8 9" key="1">
    <citation type="journal article" date="2014" name="Environ. Microbiol.">
        <title>The nitrate-ammonifying and nosZ-carrying bacterium Bacillus vireti is a potent source and sink for nitric and nitrous oxide under high nitrate conditions.</title>
        <authorList>
            <person name="Mania D."/>
            <person name="Heylen K."/>
            <person name="van Spanning R.J."/>
            <person name="Frostegard A."/>
        </authorList>
    </citation>
    <scope>NUCLEOTIDE SEQUENCE [LARGE SCALE GENOMIC DNA]</scope>
    <source>
        <strain evidence="8 9">LMG 21834</strain>
    </source>
</reference>
<evidence type="ECO:0000256" key="3">
    <source>
        <dbReference type="ARBA" id="ARBA00023143"/>
    </source>
</evidence>
<comment type="subcellular location">
    <subcellularLocation>
        <location evidence="1 4">Bacterial flagellum basal body</location>
    </subcellularLocation>
</comment>
<dbReference type="InterPro" id="IPR001444">
    <property type="entry name" value="Flag_bb_rod_N"/>
</dbReference>
<keyword evidence="8" id="KW-0966">Cell projection</keyword>
<evidence type="ECO:0000256" key="1">
    <source>
        <dbReference type="ARBA" id="ARBA00004117"/>
    </source>
</evidence>
<dbReference type="PANTHER" id="PTHR30435">
    <property type="entry name" value="FLAGELLAR PROTEIN"/>
    <property type="match status" value="1"/>
</dbReference>
<dbReference type="Proteomes" id="UP000018877">
    <property type="component" value="Unassembled WGS sequence"/>
</dbReference>
<evidence type="ECO:0000256" key="4">
    <source>
        <dbReference type="RuleBase" id="RU362116"/>
    </source>
</evidence>
<dbReference type="EMBL" id="ALAN01000087">
    <property type="protein sequence ID" value="ETI67707.1"/>
    <property type="molecule type" value="Genomic_DNA"/>
</dbReference>
<dbReference type="RefSeq" id="WP_024029400.1">
    <property type="nucleotide sequence ID" value="NZ_ALAN01000087.1"/>
</dbReference>
<dbReference type="Pfam" id="PF00460">
    <property type="entry name" value="Flg_bb_rod"/>
    <property type="match status" value="1"/>
</dbReference>
<feature type="domain" description="Flagellar basal-body/hook protein C-terminal" evidence="6">
    <location>
        <begin position="268"/>
        <end position="312"/>
    </location>
</feature>
<feature type="domain" description="Flagellar hook protein FlgE/F/G-like D1" evidence="7">
    <location>
        <begin position="95"/>
        <end position="189"/>
    </location>
</feature>
<dbReference type="GO" id="GO:0009425">
    <property type="term" value="C:bacterial-type flagellum basal body"/>
    <property type="evidence" value="ECO:0007669"/>
    <property type="project" value="UniProtKB-SubCell"/>
</dbReference>
<organism evidence="8 9">
    <name type="scientific">Neobacillus vireti LMG 21834</name>
    <dbReference type="NCBI Taxonomy" id="1131730"/>
    <lineage>
        <taxon>Bacteria</taxon>
        <taxon>Bacillati</taxon>
        <taxon>Bacillota</taxon>
        <taxon>Bacilli</taxon>
        <taxon>Bacillales</taxon>
        <taxon>Bacillaceae</taxon>
        <taxon>Neobacillus</taxon>
    </lineage>
</organism>